<feature type="non-terminal residue" evidence="1">
    <location>
        <position position="1"/>
    </location>
</feature>
<dbReference type="Proteomes" id="UP000324897">
    <property type="component" value="Unassembled WGS sequence"/>
</dbReference>
<reference evidence="1 2" key="1">
    <citation type="journal article" date="2019" name="Sci. Rep.">
        <title>A high-quality genome of Eragrostis curvula grass provides insights into Poaceae evolution and supports new strategies to enhance forage quality.</title>
        <authorList>
            <person name="Carballo J."/>
            <person name="Santos B.A.C.M."/>
            <person name="Zappacosta D."/>
            <person name="Garbus I."/>
            <person name="Selva J.P."/>
            <person name="Gallo C.A."/>
            <person name="Diaz A."/>
            <person name="Albertini E."/>
            <person name="Caccamo M."/>
            <person name="Echenique V."/>
        </authorList>
    </citation>
    <scope>NUCLEOTIDE SEQUENCE [LARGE SCALE GENOMIC DNA]</scope>
    <source>
        <strain evidence="2">cv. Victoria</strain>
        <tissue evidence="1">Leaf</tissue>
    </source>
</reference>
<comment type="caution">
    <text evidence="1">The sequence shown here is derived from an EMBL/GenBank/DDBJ whole genome shotgun (WGS) entry which is preliminary data.</text>
</comment>
<protein>
    <submittedName>
        <fullName evidence="1">Uncharacterized protein</fullName>
    </submittedName>
</protein>
<dbReference type="EMBL" id="RWGY01000009">
    <property type="protein sequence ID" value="TVU33938.1"/>
    <property type="molecule type" value="Genomic_DNA"/>
</dbReference>
<gene>
    <name evidence="1" type="ORF">EJB05_15754</name>
</gene>
<sequence length="392" mass="42576">MLRSLAPGFQAQEKDVEGVVAGRMFMALLDAEDGRLGEALDALQRLAVDQPSFPGPRLCAAAICELLGRADEGDRWLAGIIAEYPVREHIMFQNALIAAALKFVYEKLWGSASDGGAPVLKKVLITALLNRVVRTRLNKDAVVAIPSVAKLLRSGTGYTAAPGSADPVFADDQGTELFVLQATQALLSAVVLRAAPLYSERIRAATRAAQRDLARAMRKKDAGAAADLRLLLAFLAARDGRFQEAADRYVDAAQEHPSDPRPHCLVQLFLLFDEKEEEADRWEASYQRLAAVSSEEDRVAHKSLKEEVVIALALGGARTAFSERYPVVMREVVGAAGSRVDAALLSALRDKDMPIVEEMELRAIRALVYFEMWSAVKDLEMGTNSGSGKTAN</sequence>
<organism evidence="1 2">
    <name type="scientific">Eragrostis curvula</name>
    <name type="common">weeping love grass</name>
    <dbReference type="NCBI Taxonomy" id="38414"/>
    <lineage>
        <taxon>Eukaryota</taxon>
        <taxon>Viridiplantae</taxon>
        <taxon>Streptophyta</taxon>
        <taxon>Embryophyta</taxon>
        <taxon>Tracheophyta</taxon>
        <taxon>Spermatophyta</taxon>
        <taxon>Magnoliopsida</taxon>
        <taxon>Liliopsida</taxon>
        <taxon>Poales</taxon>
        <taxon>Poaceae</taxon>
        <taxon>PACMAD clade</taxon>
        <taxon>Chloridoideae</taxon>
        <taxon>Eragrostideae</taxon>
        <taxon>Eragrostidinae</taxon>
        <taxon>Eragrostis</taxon>
    </lineage>
</organism>
<evidence type="ECO:0000313" key="1">
    <source>
        <dbReference type="EMBL" id="TVU33938.1"/>
    </source>
</evidence>
<proteinExistence type="predicted"/>
<dbReference type="OrthoDB" id="689965at2759"/>
<dbReference type="Gramene" id="TVU33938">
    <property type="protein sequence ID" value="TVU33938"/>
    <property type="gene ID" value="EJB05_15754"/>
</dbReference>
<accession>A0A5J9VE29</accession>
<dbReference type="AlphaFoldDB" id="A0A5J9VE29"/>
<name>A0A5J9VE29_9POAL</name>
<keyword evidence="2" id="KW-1185">Reference proteome</keyword>
<evidence type="ECO:0000313" key="2">
    <source>
        <dbReference type="Proteomes" id="UP000324897"/>
    </source>
</evidence>